<organism evidence="3 4">
    <name type="scientific">Cylicocyclus nassatus</name>
    <name type="common">Nematode worm</name>
    <dbReference type="NCBI Taxonomy" id="53992"/>
    <lineage>
        <taxon>Eukaryota</taxon>
        <taxon>Metazoa</taxon>
        <taxon>Ecdysozoa</taxon>
        <taxon>Nematoda</taxon>
        <taxon>Chromadorea</taxon>
        <taxon>Rhabditida</taxon>
        <taxon>Rhabditina</taxon>
        <taxon>Rhabditomorpha</taxon>
        <taxon>Strongyloidea</taxon>
        <taxon>Strongylidae</taxon>
        <taxon>Cylicocyclus</taxon>
    </lineage>
</organism>
<dbReference type="PANTHER" id="PTHR23360:SF34">
    <property type="entry name" value="G-PROTEIN COUPLED RECEPTORS FAMILY 1 PROFILE DOMAIN-CONTAINING PROTEIN-RELATED"/>
    <property type="match status" value="1"/>
</dbReference>
<feature type="compositionally biased region" description="Polar residues" evidence="1">
    <location>
        <begin position="327"/>
        <end position="338"/>
    </location>
</feature>
<evidence type="ECO:0000256" key="2">
    <source>
        <dbReference type="SAM" id="Phobius"/>
    </source>
</evidence>
<feature type="region of interest" description="Disordered" evidence="1">
    <location>
        <begin position="302"/>
        <end position="359"/>
    </location>
</feature>
<comment type="caution">
    <text evidence="3">The sequence shown here is derived from an EMBL/GenBank/DDBJ whole genome shotgun (WGS) entry which is preliminary data.</text>
</comment>
<evidence type="ECO:0008006" key="5">
    <source>
        <dbReference type="Google" id="ProtNLM"/>
    </source>
</evidence>
<protein>
    <recommendedName>
        <fullName evidence="5">G-protein coupled receptors family 1 profile domain-containing protein</fullName>
    </recommendedName>
</protein>
<keyword evidence="2" id="KW-0472">Membrane</keyword>
<proteinExistence type="predicted"/>
<accession>A0AA36H2M8</accession>
<dbReference type="InterPro" id="IPR047130">
    <property type="entry name" value="7TM_GPCR_Srsx_nematod"/>
</dbReference>
<evidence type="ECO:0000313" key="3">
    <source>
        <dbReference type="EMBL" id="CAJ0602483.1"/>
    </source>
</evidence>
<feature type="transmembrane region" description="Helical" evidence="2">
    <location>
        <begin position="98"/>
        <end position="121"/>
    </location>
</feature>
<feature type="transmembrane region" description="Helical" evidence="2">
    <location>
        <begin position="133"/>
        <end position="151"/>
    </location>
</feature>
<keyword evidence="2" id="KW-0812">Transmembrane</keyword>
<evidence type="ECO:0000313" key="4">
    <source>
        <dbReference type="Proteomes" id="UP001176961"/>
    </source>
</evidence>
<gene>
    <name evidence="3" type="ORF">CYNAS_LOCUS14466</name>
</gene>
<dbReference type="Gene3D" id="1.20.1070.10">
    <property type="entry name" value="Rhodopsin 7-helix transmembrane proteins"/>
    <property type="match status" value="1"/>
</dbReference>
<reference evidence="3" key="1">
    <citation type="submission" date="2023-07" db="EMBL/GenBank/DDBJ databases">
        <authorList>
            <consortium name="CYATHOMIX"/>
        </authorList>
    </citation>
    <scope>NUCLEOTIDE SEQUENCE</scope>
    <source>
        <strain evidence="3">N/A</strain>
    </source>
</reference>
<feature type="transmembrane region" description="Helical" evidence="2">
    <location>
        <begin position="41"/>
        <end position="63"/>
    </location>
</feature>
<sequence>MSSFALNMYLYLLEGTIVCISNGVLAICILGSKSNRKRREFLMIVSQALADTIYAVAFMLIAIHRLRLEAAGMLKATYHRWECALHPALFLHDISTPLLGLVPMAMSINFLVSSVAPLWYITAGNKYTTSLLSVPYLLTAILLITNYAVLWDDQTPTSALCIAANGAAHPIPYGIMLGMRILANIGSAAVYLAIVIYLTSSQSKSLSSLSNQQRKTHRNAKITLGLVTCNSMVLLFLPDILLLLNPFDITLKYSTILYSMTLSKTTMNFMIYIMRYRELRSILLRSIFGRIPYFKNIVTDSSSVKKPTRGQSQVTPETMAQRRAADTLQQLNNTSTAGRNPERPPARLPPIQNLSKNKS</sequence>
<dbReference type="EMBL" id="CATQJL010000305">
    <property type="protein sequence ID" value="CAJ0602483.1"/>
    <property type="molecule type" value="Genomic_DNA"/>
</dbReference>
<feature type="compositionally biased region" description="Polar residues" evidence="1">
    <location>
        <begin position="302"/>
        <end position="318"/>
    </location>
</feature>
<dbReference type="AlphaFoldDB" id="A0AA36H2M8"/>
<feature type="transmembrane region" description="Helical" evidence="2">
    <location>
        <begin position="6"/>
        <end position="29"/>
    </location>
</feature>
<dbReference type="PANTHER" id="PTHR23360">
    <property type="entry name" value="G-PROTEIN COUPLED RECEPTORS FAMILY 1 PROFILE DOMAIN-CONTAINING PROTEIN-RELATED"/>
    <property type="match status" value="1"/>
</dbReference>
<feature type="transmembrane region" description="Helical" evidence="2">
    <location>
        <begin position="256"/>
        <end position="274"/>
    </location>
</feature>
<feature type="transmembrane region" description="Helical" evidence="2">
    <location>
        <begin position="171"/>
        <end position="199"/>
    </location>
</feature>
<feature type="transmembrane region" description="Helical" evidence="2">
    <location>
        <begin position="220"/>
        <end position="244"/>
    </location>
</feature>
<name>A0AA36H2M8_CYLNA</name>
<evidence type="ECO:0000256" key="1">
    <source>
        <dbReference type="SAM" id="MobiDB-lite"/>
    </source>
</evidence>
<dbReference type="Proteomes" id="UP001176961">
    <property type="component" value="Unassembled WGS sequence"/>
</dbReference>
<dbReference type="SUPFAM" id="SSF81321">
    <property type="entry name" value="Family A G protein-coupled receptor-like"/>
    <property type="match status" value="1"/>
</dbReference>
<keyword evidence="2" id="KW-1133">Transmembrane helix</keyword>
<keyword evidence="4" id="KW-1185">Reference proteome</keyword>